<feature type="chain" id="PRO_5047516503" description="DUF4836 family protein" evidence="1">
    <location>
        <begin position="29"/>
        <end position="578"/>
    </location>
</feature>
<sequence>MNIRLRLLCLLLAFIVVASGCHSTPEHAKYIPKNALMVAEINTKELSKKIAWSMITNNSLWEKLRGKKNKADSIRQSEFIKNMQEAGVDELNTFYAYLNNNGSNTQEACFIALVPLKDAMKWESFIKKSFPGTIIKDNDKRKEAKLDEHIYAGWTNSLMILVSLQETGSFIPDDGSAPQTTDNETRMAAYLESAFSVSSDNSLLSDKRFAQFEKHKHDLGFWVNIDAVMSNYGAKNLGAVTGGISLSNNMWRNSAFSAATNFEKGRVLTEMMMYSSDEFKELNKQYSNKDVDEDLVKRIPKENLDYVFGYHMSPEGTLKTIEKMGMLGMANGFLKEQNLSVEEILSAISGDMVFSMNNYRQTKETILFDSTDASSAFNSYKTDMDFLFALKINNKQAFEKIVNLAVAMQLIESAGADVYKLKSGTSDSAAIVIRNGYASFSNKSRVAQSFADGQYSSQPSLKIKEYVLKHPFGMFFDFSSWAKRSEGMLAATKPDSMVYAASIKTFDNIVFNGGKLEGDGFKYQMSINLVNKNESSILQLLDFGKAMQEAQVIRDEEARILMQEVRQRQEAMEAELAE</sequence>
<keyword evidence="3" id="KW-1185">Reference proteome</keyword>
<comment type="caution">
    <text evidence="2">The sequence shown here is derived from an EMBL/GenBank/DDBJ whole genome shotgun (WGS) entry which is preliminary data.</text>
</comment>
<name>A0ABP8MKW0_9BACT</name>
<evidence type="ECO:0000256" key="1">
    <source>
        <dbReference type="SAM" id="SignalP"/>
    </source>
</evidence>
<evidence type="ECO:0008006" key="4">
    <source>
        <dbReference type="Google" id="ProtNLM"/>
    </source>
</evidence>
<keyword evidence="1" id="KW-0732">Signal</keyword>
<reference evidence="3" key="1">
    <citation type="journal article" date="2019" name="Int. J. Syst. Evol. Microbiol.">
        <title>The Global Catalogue of Microorganisms (GCM) 10K type strain sequencing project: providing services to taxonomists for standard genome sequencing and annotation.</title>
        <authorList>
            <consortium name="The Broad Institute Genomics Platform"/>
            <consortium name="The Broad Institute Genome Sequencing Center for Infectious Disease"/>
            <person name="Wu L."/>
            <person name="Ma J."/>
        </authorList>
    </citation>
    <scope>NUCLEOTIDE SEQUENCE [LARGE SCALE GENOMIC DNA]</scope>
    <source>
        <strain evidence="3">JCM 31921</strain>
    </source>
</reference>
<evidence type="ECO:0000313" key="3">
    <source>
        <dbReference type="Proteomes" id="UP001501410"/>
    </source>
</evidence>
<gene>
    <name evidence="2" type="ORF">GCM10023092_06990</name>
</gene>
<proteinExistence type="predicted"/>
<protein>
    <recommendedName>
        <fullName evidence="4">DUF4836 family protein</fullName>
    </recommendedName>
</protein>
<dbReference type="RefSeq" id="WP_344822734.1">
    <property type="nucleotide sequence ID" value="NZ_BAABEZ010000004.1"/>
</dbReference>
<feature type="signal peptide" evidence="1">
    <location>
        <begin position="1"/>
        <end position="28"/>
    </location>
</feature>
<evidence type="ECO:0000313" key="2">
    <source>
        <dbReference type="EMBL" id="GAA4450682.1"/>
    </source>
</evidence>
<dbReference type="PROSITE" id="PS51257">
    <property type="entry name" value="PROKAR_LIPOPROTEIN"/>
    <property type="match status" value="1"/>
</dbReference>
<accession>A0ABP8MKW0</accession>
<dbReference type="Proteomes" id="UP001501410">
    <property type="component" value="Unassembled WGS sequence"/>
</dbReference>
<organism evidence="2 3">
    <name type="scientific">Rurimicrobium arvi</name>
    <dbReference type="NCBI Taxonomy" id="2049916"/>
    <lineage>
        <taxon>Bacteria</taxon>
        <taxon>Pseudomonadati</taxon>
        <taxon>Bacteroidota</taxon>
        <taxon>Chitinophagia</taxon>
        <taxon>Chitinophagales</taxon>
        <taxon>Chitinophagaceae</taxon>
        <taxon>Rurimicrobium</taxon>
    </lineage>
</organism>
<dbReference type="EMBL" id="BAABEZ010000004">
    <property type="protein sequence ID" value="GAA4450682.1"/>
    <property type="molecule type" value="Genomic_DNA"/>
</dbReference>